<evidence type="ECO:0000313" key="1">
    <source>
        <dbReference type="EMBL" id="QJA73399.1"/>
    </source>
</evidence>
<protein>
    <submittedName>
        <fullName evidence="2">Uncharacterized protein</fullName>
    </submittedName>
</protein>
<name>A0A6M3LBJ7_9ZZZZ</name>
<sequence length="104" mass="11041">MNDNVDSVVLRRVAETPEILEVGRKAVEDVLVDFRDSCISLPLQGNGFAIRDKEGKAVGVLIRLGTADGLRIALKAIADHLAENVSNDVSEGSEPVAEAEGDIS</sequence>
<organism evidence="2">
    <name type="scientific">viral metagenome</name>
    <dbReference type="NCBI Taxonomy" id="1070528"/>
    <lineage>
        <taxon>unclassified sequences</taxon>
        <taxon>metagenomes</taxon>
        <taxon>organismal metagenomes</taxon>
    </lineage>
</organism>
<evidence type="ECO:0000313" key="2">
    <source>
        <dbReference type="EMBL" id="QJA90535.1"/>
    </source>
</evidence>
<gene>
    <name evidence="1" type="ORF">MM415A02385_0006</name>
    <name evidence="2" type="ORF">MM415B02353_0006</name>
</gene>
<dbReference type="AlphaFoldDB" id="A0A6M3LBJ7"/>
<proteinExistence type="predicted"/>
<accession>A0A6M3LBJ7</accession>
<reference evidence="2" key="1">
    <citation type="submission" date="2020-03" db="EMBL/GenBank/DDBJ databases">
        <title>The deep terrestrial virosphere.</title>
        <authorList>
            <person name="Holmfeldt K."/>
            <person name="Nilsson E."/>
            <person name="Simone D."/>
            <person name="Lopez-Fernandez M."/>
            <person name="Wu X."/>
            <person name="de Brujin I."/>
            <person name="Lundin D."/>
            <person name="Andersson A."/>
            <person name="Bertilsson S."/>
            <person name="Dopson M."/>
        </authorList>
    </citation>
    <scope>NUCLEOTIDE SEQUENCE</scope>
    <source>
        <strain evidence="1">MM415A02385</strain>
        <strain evidence="2">MM415B02353</strain>
    </source>
</reference>
<dbReference type="EMBL" id="MT142024">
    <property type="protein sequence ID" value="QJA73399.1"/>
    <property type="molecule type" value="Genomic_DNA"/>
</dbReference>
<dbReference type="EMBL" id="MT142920">
    <property type="protein sequence ID" value="QJA90535.1"/>
    <property type="molecule type" value="Genomic_DNA"/>
</dbReference>